<dbReference type="Proteomes" id="UP000014760">
    <property type="component" value="Unassembled WGS sequence"/>
</dbReference>
<dbReference type="AlphaFoldDB" id="R7TU75"/>
<reference evidence="4" key="3">
    <citation type="submission" date="2015-06" db="UniProtKB">
        <authorList>
            <consortium name="EnsemblMetazoa"/>
        </authorList>
    </citation>
    <scope>IDENTIFICATION</scope>
</reference>
<proteinExistence type="predicted"/>
<evidence type="ECO:0000313" key="5">
    <source>
        <dbReference type="Proteomes" id="UP000014760"/>
    </source>
</evidence>
<accession>R7TU75</accession>
<dbReference type="OrthoDB" id="6102108at2759"/>
<keyword evidence="5" id="KW-1185">Reference proteome</keyword>
<dbReference type="EMBL" id="KB308639">
    <property type="protein sequence ID" value="ELT97147.1"/>
    <property type="molecule type" value="Genomic_DNA"/>
</dbReference>
<evidence type="ECO:0000313" key="3">
    <source>
        <dbReference type="EMBL" id="ELT97147.1"/>
    </source>
</evidence>
<name>R7TU75_CAPTE</name>
<reference evidence="3 5" key="2">
    <citation type="journal article" date="2013" name="Nature">
        <title>Insights into bilaterian evolution from three spiralian genomes.</title>
        <authorList>
            <person name="Simakov O."/>
            <person name="Marletaz F."/>
            <person name="Cho S.J."/>
            <person name="Edsinger-Gonzales E."/>
            <person name="Havlak P."/>
            <person name="Hellsten U."/>
            <person name="Kuo D.H."/>
            <person name="Larsson T."/>
            <person name="Lv J."/>
            <person name="Arendt D."/>
            <person name="Savage R."/>
            <person name="Osoegawa K."/>
            <person name="de Jong P."/>
            <person name="Grimwood J."/>
            <person name="Chapman J.A."/>
            <person name="Shapiro H."/>
            <person name="Aerts A."/>
            <person name="Otillar R.P."/>
            <person name="Terry A.Y."/>
            <person name="Boore J.L."/>
            <person name="Grigoriev I.V."/>
            <person name="Lindberg D.R."/>
            <person name="Seaver E.C."/>
            <person name="Weisblat D.A."/>
            <person name="Putnam N.H."/>
            <person name="Rokhsar D.S."/>
        </authorList>
    </citation>
    <scope>NUCLEOTIDE SEQUENCE</scope>
    <source>
        <strain evidence="3 5">I ESC-2004</strain>
    </source>
</reference>
<feature type="domain" description="Farnesoic acid O-methyl transferase" evidence="2">
    <location>
        <begin position="41"/>
        <end position="162"/>
    </location>
</feature>
<evidence type="ECO:0000313" key="4">
    <source>
        <dbReference type="EnsemblMetazoa" id="CapteP193484"/>
    </source>
</evidence>
<dbReference type="HOGENOM" id="CLU_1099389_0_0_1"/>
<evidence type="ECO:0000259" key="2">
    <source>
        <dbReference type="Pfam" id="PF12248"/>
    </source>
</evidence>
<dbReference type="EnsemblMetazoa" id="CapteT193484">
    <property type="protein sequence ID" value="CapteP193484"/>
    <property type="gene ID" value="CapteG193484"/>
</dbReference>
<dbReference type="EMBL" id="AMQN01011012">
    <property type="status" value="NOT_ANNOTATED_CDS"/>
    <property type="molecule type" value="Genomic_DNA"/>
</dbReference>
<keyword evidence="1" id="KW-0812">Transmembrane</keyword>
<sequence>MYPGFEKTYRDKCPSCISDEEVSFDASFLEGERLYQQAWVTVREHTHLRFGLTSCGYAELILSAAAYNTEFDYYYKLEIQTEHNHTLLWLNTRRVAVWSTTHDLLSCTEERPFWLSWHSGSIAFGQGHEIGQSVILSYQDLNGFPVAAVGLATRGNNTIWRLALNRGSGLVSLADSTKLSDSTIAGIVMGTLLALVLIGLLVYLVLSPPVSTYPVTEAAQVSVASSVTLQEAAASQEETPSSFENIAFEEVDC</sequence>
<gene>
    <name evidence="3" type="ORF">CAPTEDRAFT_193484</name>
</gene>
<reference evidence="5" key="1">
    <citation type="submission" date="2012-12" db="EMBL/GenBank/DDBJ databases">
        <authorList>
            <person name="Hellsten U."/>
            <person name="Grimwood J."/>
            <person name="Chapman J.A."/>
            <person name="Shapiro H."/>
            <person name="Aerts A."/>
            <person name="Otillar R.P."/>
            <person name="Terry A.Y."/>
            <person name="Boore J.L."/>
            <person name="Simakov O."/>
            <person name="Marletaz F."/>
            <person name="Cho S.-J."/>
            <person name="Edsinger-Gonzales E."/>
            <person name="Havlak P."/>
            <person name="Kuo D.-H."/>
            <person name="Larsson T."/>
            <person name="Lv J."/>
            <person name="Arendt D."/>
            <person name="Savage R."/>
            <person name="Osoegawa K."/>
            <person name="de Jong P."/>
            <person name="Lindberg D.R."/>
            <person name="Seaver E.C."/>
            <person name="Weisblat D.A."/>
            <person name="Putnam N.H."/>
            <person name="Grigoriev I.V."/>
            <person name="Rokhsar D.S."/>
        </authorList>
    </citation>
    <scope>NUCLEOTIDE SEQUENCE</scope>
    <source>
        <strain evidence="5">I ESC-2004</strain>
    </source>
</reference>
<dbReference type="Pfam" id="PF12248">
    <property type="entry name" value="Methyltransf_FA"/>
    <property type="match status" value="1"/>
</dbReference>
<dbReference type="InterPro" id="IPR022041">
    <property type="entry name" value="Methyltransf_FA"/>
</dbReference>
<evidence type="ECO:0000256" key="1">
    <source>
        <dbReference type="SAM" id="Phobius"/>
    </source>
</evidence>
<keyword evidence="1" id="KW-1133">Transmembrane helix</keyword>
<keyword evidence="1" id="KW-0472">Membrane</keyword>
<organism evidence="3">
    <name type="scientific">Capitella teleta</name>
    <name type="common">Polychaete worm</name>
    <dbReference type="NCBI Taxonomy" id="283909"/>
    <lineage>
        <taxon>Eukaryota</taxon>
        <taxon>Metazoa</taxon>
        <taxon>Spiralia</taxon>
        <taxon>Lophotrochozoa</taxon>
        <taxon>Annelida</taxon>
        <taxon>Polychaeta</taxon>
        <taxon>Sedentaria</taxon>
        <taxon>Scolecida</taxon>
        <taxon>Capitellidae</taxon>
        <taxon>Capitella</taxon>
    </lineage>
</organism>
<feature type="transmembrane region" description="Helical" evidence="1">
    <location>
        <begin position="184"/>
        <end position="206"/>
    </location>
</feature>
<protein>
    <recommendedName>
        <fullName evidence="2">Farnesoic acid O-methyl transferase domain-containing protein</fullName>
    </recommendedName>
</protein>